<evidence type="ECO:0000256" key="1">
    <source>
        <dbReference type="SAM" id="MobiDB-lite"/>
    </source>
</evidence>
<feature type="region of interest" description="Disordered" evidence="1">
    <location>
        <begin position="1"/>
        <end position="41"/>
    </location>
</feature>
<organism evidence="2">
    <name type="scientific">Catovirus CTV1</name>
    <dbReference type="NCBI Taxonomy" id="1977631"/>
    <lineage>
        <taxon>Viruses</taxon>
        <taxon>Varidnaviria</taxon>
        <taxon>Bamfordvirae</taxon>
        <taxon>Nucleocytoviricota</taxon>
        <taxon>Megaviricetes</taxon>
        <taxon>Imitervirales</taxon>
        <taxon>Mimiviridae</taxon>
        <taxon>Klosneuvirinae</taxon>
        <taxon>Catovirus</taxon>
    </lineage>
</organism>
<evidence type="ECO:0000313" key="2">
    <source>
        <dbReference type="EMBL" id="ARF09313.1"/>
    </source>
</evidence>
<dbReference type="EMBL" id="KY684084">
    <property type="protein sequence ID" value="ARF09313.1"/>
    <property type="molecule type" value="Genomic_DNA"/>
</dbReference>
<accession>A0A1V0SC75</accession>
<sequence length="678" mass="78177">MGSQSQQTAVPQTTGFDSRNPPMVNLQVYQPTKPKDKPPVDPNTFIASTVPNAYFPPQMGIPPYFWNPSYGQTNPLNIIKNYQISTSGPTDDHSKLSYIFEDVLPAKNMSMSSTTISERISTHDYVRSVMFSKGDGSQVNLDGKDANSLISHIKFMDLNPYNTYKFSNNPYKGLPEGFLIYRSCYPIRHEPMTSTVSCAKNCMGANVRIYKLINEAYNVNTTQNTNLMQFDVWRDVAYYEYVREQIVKRKECPNFVIMYGYYLNEDSKIDFDKISTLKGKEGSREQKYVSVFPTKQEINNTQVLSNGSIVKPTQKISDTSKFPLDKMLTKGFTNTNCHLGPCLDTKNPMIFYSNPKAYSGKVLVALTESPLYNLFNWSSKIYQAEGNIRRMINTGFHSDKVWYSVLFQIMVILYTLQNHGIIFNNYDIENNIYIKDINPHGNVTNYWKYKIEGIDYYIPNYGYVALFDSSFLDTTKSETSVILLNRQKFKISGKPFNDNMPDEEIHARTFDQFKRTFNTNIFSQSYIDFGGCKPSSEIIRFLEKIMNHTTTDKTNNIGDYFHKFMRHFMNNRIGTYLKETEVVSIRKNDIKDFSKGNIVIYEESAGTYRFVLYMGQSSPGVCRILNKDARSNEIIEMDVAVSLLYQYSKVEPIIQNFRVNESNLNEDDLLETYIINKN</sequence>
<feature type="compositionally biased region" description="Polar residues" evidence="1">
    <location>
        <begin position="1"/>
        <end position="17"/>
    </location>
</feature>
<reference evidence="2" key="1">
    <citation type="journal article" date="2017" name="Science">
        <title>Giant viruses with an expanded complement of translation system components.</title>
        <authorList>
            <person name="Schulz F."/>
            <person name="Yutin N."/>
            <person name="Ivanova N.N."/>
            <person name="Ortega D.R."/>
            <person name="Lee T.K."/>
            <person name="Vierheilig J."/>
            <person name="Daims H."/>
            <person name="Horn M."/>
            <person name="Wagner M."/>
            <person name="Jensen G.J."/>
            <person name="Kyrpides N.C."/>
            <person name="Koonin E.V."/>
            <person name="Woyke T."/>
        </authorList>
    </citation>
    <scope>NUCLEOTIDE SEQUENCE</scope>
    <source>
        <strain evidence="2">CTV1</strain>
    </source>
</reference>
<proteinExistence type="predicted"/>
<gene>
    <name evidence="2" type="ORF">Catovirus_2_262</name>
</gene>
<name>A0A1V0SC75_9VIRU</name>
<protein>
    <submittedName>
        <fullName evidence="2">Uncharacterized protein</fullName>
    </submittedName>
</protein>